<keyword evidence="3" id="KW-1185">Reference proteome</keyword>
<reference evidence="2 3" key="1">
    <citation type="submission" date="2024-01" db="EMBL/GenBank/DDBJ databases">
        <authorList>
            <person name="Waweru B."/>
        </authorList>
    </citation>
    <scope>NUCLEOTIDE SEQUENCE [LARGE SCALE GENOMIC DNA]</scope>
</reference>
<evidence type="ECO:0000313" key="2">
    <source>
        <dbReference type="EMBL" id="CAK7350819.1"/>
    </source>
</evidence>
<organism evidence="2 3">
    <name type="scientific">Dovyalis caffra</name>
    <dbReference type="NCBI Taxonomy" id="77055"/>
    <lineage>
        <taxon>Eukaryota</taxon>
        <taxon>Viridiplantae</taxon>
        <taxon>Streptophyta</taxon>
        <taxon>Embryophyta</taxon>
        <taxon>Tracheophyta</taxon>
        <taxon>Spermatophyta</taxon>
        <taxon>Magnoliopsida</taxon>
        <taxon>eudicotyledons</taxon>
        <taxon>Gunneridae</taxon>
        <taxon>Pentapetalae</taxon>
        <taxon>rosids</taxon>
        <taxon>fabids</taxon>
        <taxon>Malpighiales</taxon>
        <taxon>Salicaceae</taxon>
        <taxon>Flacourtieae</taxon>
        <taxon>Dovyalis</taxon>
    </lineage>
</organism>
<dbReference type="Proteomes" id="UP001314170">
    <property type="component" value="Unassembled WGS sequence"/>
</dbReference>
<comment type="caution">
    <text evidence="2">The sequence shown here is derived from an EMBL/GenBank/DDBJ whole genome shotgun (WGS) entry which is preliminary data.</text>
</comment>
<name>A0AAV1SH55_9ROSI</name>
<feature type="compositionally biased region" description="Acidic residues" evidence="1">
    <location>
        <begin position="44"/>
        <end position="64"/>
    </location>
</feature>
<accession>A0AAV1SH55</accession>
<feature type="region of interest" description="Disordered" evidence="1">
    <location>
        <begin position="32"/>
        <end position="64"/>
    </location>
</feature>
<protein>
    <submittedName>
        <fullName evidence="2">Uncharacterized protein</fullName>
    </submittedName>
</protein>
<gene>
    <name evidence="2" type="ORF">DCAF_LOCUS23543</name>
</gene>
<dbReference type="EMBL" id="CAWUPB010001184">
    <property type="protein sequence ID" value="CAK7350819.1"/>
    <property type="molecule type" value="Genomic_DNA"/>
</dbReference>
<feature type="compositionally biased region" description="Basic and acidic residues" evidence="1">
    <location>
        <begin position="32"/>
        <end position="43"/>
    </location>
</feature>
<proteinExistence type="predicted"/>
<evidence type="ECO:0000313" key="3">
    <source>
        <dbReference type="Proteomes" id="UP001314170"/>
    </source>
</evidence>
<evidence type="ECO:0000256" key="1">
    <source>
        <dbReference type="SAM" id="MobiDB-lite"/>
    </source>
</evidence>
<sequence>MVESLWIEPNYAECFNMERKIKKAMFATNDFKSDHEGCNKVEEDAATMENEDDEQEDDADDDDTSFASCEAIQQHGVDAIAEEFINKMKGIWKHENKKSDYQDRNWKEHRVDAIAEFIKKRRGCWKLEKQKSVEDYNQRWACLFDY</sequence>
<dbReference type="AlphaFoldDB" id="A0AAV1SH55"/>